<feature type="domain" description="Cytochrome oxidase subunit II copper A binding" evidence="10">
    <location>
        <begin position="1"/>
        <end position="111"/>
    </location>
</feature>
<dbReference type="GO" id="GO:0042597">
    <property type="term" value="C:periplasmic space"/>
    <property type="evidence" value="ECO:0007669"/>
    <property type="project" value="UniProtKB-SubCell"/>
</dbReference>
<keyword evidence="8" id="KW-0472">Membrane</keyword>
<dbReference type="GO" id="GO:0042773">
    <property type="term" value="P:ATP synthesis coupled electron transport"/>
    <property type="evidence" value="ECO:0007669"/>
    <property type="project" value="TreeGrafter"/>
</dbReference>
<evidence type="ECO:0000256" key="3">
    <source>
        <dbReference type="ARBA" id="ARBA00007866"/>
    </source>
</evidence>
<comment type="catalytic activity">
    <reaction evidence="9">
        <text>4 Fe(II)-[cytochrome c] + O2 + 8 H(+)(in) = 4 Fe(III)-[cytochrome c] + 2 H2O + 4 H(+)(out)</text>
        <dbReference type="Rhea" id="RHEA:11436"/>
        <dbReference type="Rhea" id="RHEA-COMP:10350"/>
        <dbReference type="Rhea" id="RHEA-COMP:14399"/>
        <dbReference type="ChEBI" id="CHEBI:15377"/>
        <dbReference type="ChEBI" id="CHEBI:15378"/>
        <dbReference type="ChEBI" id="CHEBI:15379"/>
        <dbReference type="ChEBI" id="CHEBI:29033"/>
        <dbReference type="ChEBI" id="CHEBI:29034"/>
        <dbReference type="EC" id="7.1.1.9"/>
    </reaction>
</comment>
<comment type="caution">
    <text evidence="11">The sequence shown here is derived from an EMBL/GenBank/DDBJ whole genome shotgun (WGS) entry which is preliminary data.</text>
</comment>
<dbReference type="PANTHER" id="PTHR22888">
    <property type="entry name" value="CYTOCHROME C OXIDASE, SUBUNIT II"/>
    <property type="match status" value="1"/>
</dbReference>
<dbReference type="InterPro" id="IPR001505">
    <property type="entry name" value="Copper_CuA"/>
</dbReference>
<accession>A0A226WWA5</accession>
<dbReference type="InterPro" id="IPR034236">
    <property type="entry name" value="CuRO_CcO_Caa3_II"/>
</dbReference>
<reference evidence="12" key="1">
    <citation type="submission" date="2017-01" db="EMBL/GenBank/DDBJ databases">
        <title>Genome Analysis of Deinococcus marmoris KOPRI26562.</title>
        <authorList>
            <person name="Kim J.H."/>
            <person name="Oh H.-M."/>
        </authorList>
    </citation>
    <scope>NUCLEOTIDE SEQUENCE [LARGE SCALE GENOMIC DNA]</scope>
    <source>
        <strain evidence="12">PAMC 26633</strain>
    </source>
</reference>
<evidence type="ECO:0000256" key="6">
    <source>
        <dbReference type="ARBA" id="ARBA00022982"/>
    </source>
</evidence>
<dbReference type="PANTHER" id="PTHR22888:SF9">
    <property type="entry name" value="CYTOCHROME C OXIDASE SUBUNIT 2"/>
    <property type="match status" value="1"/>
</dbReference>
<gene>
    <name evidence="11" type="ORF">BSU04_27020</name>
</gene>
<evidence type="ECO:0000256" key="4">
    <source>
        <dbReference type="ARBA" id="ARBA00022448"/>
    </source>
</evidence>
<dbReference type="InterPro" id="IPR002429">
    <property type="entry name" value="CcO_II-like_C"/>
</dbReference>
<evidence type="ECO:0000259" key="10">
    <source>
        <dbReference type="PROSITE" id="PS50857"/>
    </source>
</evidence>
<dbReference type="AlphaFoldDB" id="A0A226WWA5"/>
<comment type="subcellular location">
    <subcellularLocation>
        <location evidence="1">Membrane</location>
    </subcellularLocation>
    <subcellularLocation>
        <location evidence="2">Periplasm</location>
    </subcellularLocation>
</comment>
<evidence type="ECO:0000313" key="11">
    <source>
        <dbReference type="EMBL" id="OXC75403.1"/>
    </source>
</evidence>
<keyword evidence="7" id="KW-0186">Copper</keyword>
<dbReference type="CDD" id="cd04213">
    <property type="entry name" value="CuRO_CcO_Caa3_II"/>
    <property type="match status" value="1"/>
</dbReference>
<proteinExistence type="inferred from homology"/>
<name>A0A226WWA5_CABSO</name>
<evidence type="ECO:0000256" key="7">
    <source>
        <dbReference type="ARBA" id="ARBA00023008"/>
    </source>
</evidence>
<evidence type="ECO:0000256" key="8">
    <source>
        <dbReference type="ARBA" id="ARBA00023136"/>
    </source>
</evidence>
<keyword evidence="4" id="KW-0813">Transport</keyword>
<protein>
    <submittedName>
        <fullName evidence="11">Cytochrome c oxidase polypeptide II</fullName>
    </submittedName>
</protein>
<keyword evidence="6" id="KW-0249">Electron transport</keyword>
<evidence type="ECO:0000256" key="5">
    <source>
        <dbReference type="ARBA" id="ARBA00022723"/>
    </source>
</evidence>
<evidence type="ECO:0000256" key="9">
    <source>
        <dbReference type="ARBA" id="ARBA00047816"/>
    </source>
</evidence>
<dbReference type="Gene3D" id="2.60.40.420">
    <property type="entry name" value="Cupredoxins - blue copper proteins"/>
    <property type="match status" value="1"/>
</dbReference>
<evidence type="ECO:0000313" key="12">
    <source>
        <dbReference type="Proteomes" id="UP000214720"/>
    </source>
</evidence>
<dbReference type="InterPro" id="IPR008972">
    <property type="entry name" value="Cupredoxin"/>
</dbReference>
<organism evidence="11 12">
    <name type="scientific">Caballeronia sordidicola</name>
    <name type="common">Burkholderia sordidicola</name>
    <dbReference type="NCBI Taxonomy" id="196367"/>
    <lineage>
        <taxon>Bacteria</taxon>
        <taxon>Pseudomonadati</taxon>
        <taxon>Pseudomonadota</taxon>
        <taxon>Betaproteobacteria</taxon>
        <taxon>Burkholderiales</taxon>
        <taxon>Burkholderiaceae</taxon>
        <taxon>Caballeronia</taxon>
    </lineage>
</organism>
<comment type="similarity">
    <text evidence="3">Belongs to the cytochrome c oxidase subunit 2 family.</text>
</comment>
<evidence type="ECO:0000256" key="2">
    <source>
        <dbReference type="ARBA" id="ARBA00004418"/>
    </source>
</evidence>
<dbReference type="RefSeq" id="WP_373452866.1">
    <property type="nucleotide sequence ID" value="NZ_MTHB01000178.1"/>
</dbReference>
<evidence type="ECO:0000256" key="1">
    <source>
        <dbReference type="ARBA" id="ARBA00004370"/>
    </source>
</evidence>
<dbReference type="GO" id="GO:0004129">
    <property type="term" value="F:cytochrome-c oxidase activity"/>
    <property type="evidence" value="ECO:0007669"/>
    <property type="project" value="UniProtKB-EC"/>
</dbReference>
<keyword evidence="5" id="KW-0479">Metal-binding</keyword>
<dbReference type="InterPro" id="IPR045187">
    <property type="entry name" value="CcO_II"/>
</dbReference>
<sequence length="165" mass="18230">MTAYDWRWKVAYDDAPDASARFVTANEIHIPTGEPVRFKLNSADVIHTFWVPRLAGKTQAIPGQTNEQWLQADVPGVYRGQCSQFCGAQHAHMAFEVIAESRANFAAWFAQQARAPDMPNDTAVTTGKSALPRSGKLHRACEDGYRQSITRASACDIWSPPSCSC</sequence>
<dbReference type="PROSITE" id="PS50857">
    <property type="entry name" value="COX2_CUA"/>
    <property type="match status" value="1"/>
</dbReference>
<dbReference type="SUPFAM" id="SSF49503">
    <property type="entry name" value="Cupredoxins"/>
    <property type="match status" value="1"/>
</dbReference>
<dbReference type="GO" id="GO:0005507">
    <property type="term" value="F:copper ion binding"/>
    <property type="evidence" value="ECO:0007669"/>
    <property type="project" value="InterPro"/>
</dbReference>
<dbReference type="PRINTS" id="PR01166">
    <property type="entry name" value="CYCOXIDASEII"/>
</dbReference>
<dbReference type="Proteomes" id="UP000214720">
    <property type="component" value="Unassembled WGS sequence"/>
</dbReference>
<dbReference type="GO" id="GO:0016020">
    <property type="term" value="C:membrane"/>
    <property type="evidence" value="ECO:0007669"/>
    <property type="project" value="UniProtKB-SubCell"/>
</dbReference>
<dbReference type="Pfam" id="PF00116">
    <property type="entry name" value="COX2"/>
    <property type="match status" value="1"/>
</dbReference>
<dbReference type="PROSITE" id="PS00078">
    <property type="entry name" value="COX2"/>
    <property type="match status" value="1"/>
</dbReference>
<dbReference type="EMBL" id="MTHB01000178">
    <property type="protein sequence ID" value="OXC75403.1"/>
    <property type="molecule type" value="Genomic_DNA"/>
</dbReference>